<dbReference type="RefSeq" id="WP_189117441.1">
    <property type="nucleotide sequence ID" value="NZ_BMRK01000003.1"/>
</dbReference>
<proteinExistence type="predicted"/>
<dbReference type="CDD" id="cd02440">
    <property type="entry name" value="AdoMet_MTases"/>
    <property type="match status" value="1"/>
</dbReference>
<sequence>MLTRGRQDRGKKVPRRRINPSRVRLRREMVRFARGTKRGMRVLDAGAGKSPYRNLFKHARYEAADFAQLSTAYAPLDYVCDITDIPVEDATFDRVICNQVLEHVSEPEKAIAELFRVLKPGGRIFLSAPLFFAEHQKPYDFFRYTQFALRKMFEDAGFEIARLNWLEGYFGTVAYNHQMMAKHLPESLAELRGRGLRWRLAYVAPVVLLHRRIALHLSRFYARLEVSGARLERGMPKNYVVVARKPDGSSSPPSSQPAKAATPTAAPPTRAELEAELARLRSETIRTRESVRDPLADLELPARVHTVVDGVRAEHLTYLKPENLEVLARQVLDADLQGRPGLIIETGTALGGSAIVMAAAKDPKRPMRVYDVFGMIPEPSERDGEDVHQRYRKIVSGTSKGIAGETYYGYRDNLYDEVRDSFERHGVVPAEHNVQLIQGLFQDTLEIDGPVAFAHLDGDWHESTRTCLERIAPHLVVGGRIVLDDYFHYSGCRDAVDEYFRDRPGYRLERRMKLHVVRTASA</sequence>
<dbReference type="Pfam" id="PF08241">
    <property type="entry name" value="Methyltransf_11"/>
    <property type="match status" value="1"/>
</dbReference>
<reference evidence="3" key="2">
    <citation type="submission" date="2023-01" db="EMBL/GenBank/DDBJ databases">
        <authorList>
            <person name="Sun Q."/>
            <person name="Evtushenko L."/>
        </authorList>
    </citation>
    <scope>NUCLEOTIDE SEQUENCE</scope>
    <source>
        <strain evidence="3">VKM Ac-1246</strain>
    </source>
</reference>
<keyword evidence="4" id="KW-1185">Reference proteome</keyword>
<dbReference type="PANTHER" id="PTHR40036">
    <property type="entry name" value="MACROCIN O-METHYLTRANSFERASE"/>
    <property type="match status" value="1"/>
</dbReference>
<dbReference type="PANTHER" id="PTHR40036:SF1">
    <property type="entry name" value="MACROCIN O-METHYLTRANSFERASE"/>
    <property type="match status" value="1"/>
</dbReference>
<dbReference type="Proteomes" id="UP001142292">
    <property type="component" value="Unassembled WGS sequence"/>
</dbReference>
<feature type="compositionally biased region" description="Low complexity" evidence="1">
    <location>
        <begin position="249"/>
        <end position="269"/>
    </location>
</feature>
<gene>
    <name evidence="3" type="ORF">GCM10017579_29900</name>
</gene>
<reference evidence="3" key="1">
    <citation type="journal article" date="2014" name="Int. J. Syst. Evol. Microbiol.">
        <title>Complete genome of a new Firmicutes species belonging to the dominant human colonic microbiota ('Ruminococcus bicirculans') reveals two chromosomes and a selective capacity to utilize plant glucans.</title>
        <authorList>
            <consortium name="NISC Comparative Sequencing Program"/>
            <person name="Wegmann U."/>
            <person name="Louis P."/>
            <person name="Goesmann A."/>
            <person name="Henrissat B."/>
            <person name="Duncan S.H."/>
            <person name="Flint H.J."/>
        </authorList>
    </citation>
    <scope>NUCLEOTIDE SEQUENCE</scope>
    <source>
        <strain evidence="3">VKM Ac-1246</strain>
    </source>
</reference>
<accession>A0ABQ5SZS5</accession>
<evidence type="ECO:0000313" key="4">
    <source>
        <dbReference type="Proteomes" id="UP001142292"/>
    </source>
</evidence>
<organism evidence="3 4">
    <name type="scientific">Nocardioides luteus</name>
    <dbReference type="NCBI Taxonomy" id="1844"/>
    <lineage>
        <taxon>Bacteria</taxon>
        <taxon>Bacillati</taxon>
        <taxon>Actinomycetota</taxon>
        <taxon>Actinomycetes</taxon>
        <taxon>Propionibacteriales</taxon>
        <taxon>Nocardioidaceae</taxon>
        <taxon>Nocardioides</taxon>
    </lineage>
</organism>
<dbReference type="Gene3D" id="3.40.50.150">
    <property type="entry name" value="Vaccinia Virus protein VP39"/>
    <property type="match status" value="2"/>
</dbReference>
<comment type="caution">
    <text evidence="3">The sequence shown here is derived from an EMBL/GenBank/DDBJ whole genome shotgun (WGS) entry which is preliminary data.</text>
</comment>
<dbReference type="InterPro" id="IPR013216">
    <property type="entry name" value="Methyltransf_11"/>
</dbReference>
<dbReference type="Pfam" id="PF05711">
    <property type="entry name" value="TylF"/>
    <property type="match status" value="1"/>
</dbReference>
<evidence type="ECO:0000256" key="1">
    <source>
        <dbReference type="SAM" id="MobiDB-lite"/>
    </source>
</evidence>
<protein>
    <recommendedName>
        <fullName evidence="2">Methyltransferase type 11 domain-containing protein</fullName>
    </recommendedName>
</protein>
<evidence type="ECO:0000313" key="3">
    <source>
        <dbReference type="EMBL" id="GLJ68954.1"/>
    </source>
</evidence>
<feature type="region of interest" description="Disordered" evidence="1">
    <location>
        <begin position="243"/>
        <end position="269"/>
    </location>
</feature>
<dbReference type="InterPro" id="IPR008884">
    <property type="entry name" value="TylF_MeTrfase"/>
</dbReference>
<name>A0ABQ5SZS5_9ACTN</name>
<feature type="domain" description="Methyltransferase type 11" evidence="2">
    <location>
        <begin position="44"/>
        <end position="125"/>
    </location>
</feature>
<dbReference type="InterPro" id="IPR029063">
    <property type="entry name" value="SAM-dependent_MTases_sf"/>
</dbReference>
<dbReference type="SUPFAM" id="SSF53335">
    <property type="entry name" value="S-adenosyl-L-methionine-dependent methyltransferases"/>
    <property type="match status" value="2"/>
</dbReference>
<dbReference type="EMBL" id="BSEL01000005">
    <property type="protein sequence ID" value="GLJ68954.1"/>
    <property type="molecule type" value="Genomic_DNA"/>
</dbReference>
<evidence type="ECO:0000259" key="2">
    <source>
        <dbReference type="Pfam" id="PF08241"/>
    </source>
</evidence>